<accession>A0A9E8Z8E4</accession>
<reference evidence="3" key="1">
    <citation type="submission" date="2022-12" db="EMBL/GenBank/DDBJ databases">
        <title>Polyphasic identification of a Novel Hot-Spring Cyanobacterium Ocullathermofonsia sinensis gen nov. sp. nov. and Genomic Insights on its Adaptations to the Thermal Habitat.</title>
        <authorList>
            <person name="Daroch M."/>
            <person name="Tang J."/>
            <person name="Jiang Y."/>
        </authorList>
    </citation>
    <scope>NUCLEOTIDE SEQUENCE</scope>
    <source>
        <strain evidence="3">PKUAC-SCTA174</strain>
    </source>
</reference>
<name>A0A9E8Z8E4_9CYAN</name>
<dbReference type="Pfam" id="PF13439">
    <property type="entry name" value="Glyco_transf_4"/>
    <property type="match status" value="1"/>
</dbReference>
<dbReference type="KEGG" id="tsin:OXH18_14480"/>
<sequence>MMSKTDSQTASIVCVGNRWFPIASGGAERYIYELIHYLVGSGDLVELCATDLPASEAHSSPLLTKLASAEQVLLQRLWSCYFQFQERGFTIPDAINIHFALYGLAALPHLPKDIPITFTFHGPWALESQQEGEKKFSIFFKQQIENRVYQRCDRFIVLSKAFGNILHKHYRIPWDKIHIIPGGVNTTHFQPNLSRDQARTQLGWPTDRPILFTPRRLVQRMGVDKLLDAMTQVKRQFPEVWLAIAGKGLQRDTLERQAQALDLQQHVKFLGFLPDEQLPIAYQAADLTVVPSQSLEGFGLILVESLACGTPALCTPIGGMPEILRPFSPELITETHHADAIAQRIIDLLNGAIALPSRQACRDYSCTRFDWNIIAPQVRQVLLR</sequence>
<gene>
    <name evidence="3" type="ORF">OXH18_14480</name>
</gene>
<dbReference type="SUPFAM" id="SSF53756">
    <property type="entry name" value="UDP-Glycosyltransferase/glycogen phosphorylase"/>
    <property type="match status" value="1"/>
</dbReference>
<evidence type="ECO:0000259" key="2">
    <source>
        <dbReference type="Pfam" id="PF13439"/>
    </source>
</evidence>
<evidence type="ECO:0000259" key="1">
    <source>
        <dbReference type="Pfam" id="PF00534"/>
    </source>
</evidence>
<feature type="domain" description="Glycosyl transferase family 1" evidence="1">
    <location>
        <begin position="195"/>
        <end position="364"/>
    </location>
</feature>
<evidence type="ECO:0000313" key="4">
    <source>
        <dbReference type="Proteomes" id="UP001163152"/>
    </source>
</evidence>
<protein>
    <submittedName>
        <fullName evidence="3">Glycosyltransferase family 4 protein</fullName>
    </submittedName>
</protein>
<proteinExistence type="predicted"/>
<dbReference type="Pfam" id="PF00534">
    <property type="entry name" value="Glycos_transf_1"/>
    <property type="match status" value="1"/>
</dbReference>
<dbReference type="PANTHER" id="PTHR45947">
    <property type="entry name" value="SULFOQUINOVOSYL TRANSFERASE SQD2"/>
    <property type="match status" value="1"/>
</dbReference>
<dbReference type="InterPro" id="IPR028098">
    <property type="entry name" value="Glyco_trans_4-like_N"/>
</dbReference>
<keyword evidence="4" id="KW-1185">Reference proteome</keyword>
<dbReference type="EMBL" id="CP113797">
    <property type="protein sequence ID" value="WAL58389.1"/>
    <property type="molecule type" value="Genomic_DNA"/>
</dbReference>
<dbReference type="Proteomes" id="UP001163152">
    <property type="component" value="Chromosome"/>
</dbReference>
<dbReference type="PANTHER" id="PTHR45947:SF3">
    <property type="entry name" value="SULFOQUINOVOSYL TRANSFERASE SQD2"/>
    <property type="match status" value="1"/>
</dbReference>
<feature type="domain" description="Glycosyltransferase subfamily 4-like N-terminal" evidence="2">
    <location>
        <begin position="25"/>
        <end position="187"/>
    </location>
</feature>
<dbReference type="CDD" id="cd03801">
    <property type="entry name" value="GT4_PimA-like"/>
    <property type="match status" value="1"/>
</dbReference>
<dbReference type="GO" id="GO:0016758">
    <property type="term" value="F:hexosyltransferase activity"/>
    <property type="evidence" value="ECO:0007669"/>
    <property type="project" value="TreeGrafter"/>
</dbReference>
<evidence type="ECO:0000313" key="3">
    <source>
        <dbReference type="EMBL" id="WAL58389.1"/>
    </source>
</evidence>
<dbReference type="Gene3D" id="3.40.50.2000">
    <property type="entry name" value="Glycogen Phosphorylase B"/>
    <property type="match status" value="2"/>
</dbReference>
<dbReference type="InterPro" id="IPR050194">
    <property type="entry name" value="Glycosyltransferase_grp1"/>
</dbReference>
<organism evidence="3 4">
    <name type="scientific">Thermocoleostomius sinensis A174</name>
    <dbReference type="NCBI Taxonomy" id="2016057"/>
    <lineage>
        <taxon>Bacteria</taxon>
        <taxon>Bacillati</taxon>
        <taxon>Cyanobacteriota</taxon>
        <taxon>Cyanophyceae</taxon>
        <taxon>Oculatellales</taxon>
        <taxon>Oculatellaceae</taxon>
        <taxon>Thermocoleostomius</taxon>
    </lineage>
</organism>
<dbReference type="AlphaFoldDB" id="A0A9E8Z8E4"/>
<dbReference type="InterPro" id="IPR001296">
    <property type="entry name" value="Glyco_trans_1"/>
</dbReference>